<dbReference type="GO" id="GO:0006397">
    <property type="term" value="P:mRNA processing"/>
    <property type="evidence" value="ECO:0007669"/>
    <property type="project" value="UniProtKB-KW"/>
</dbReference>
<evidence type="ECO:0000256" key="2">
    <source>
        <dbReference type="ARBA" id="ARBA00005954"/>
    </source>
</evidence>
<evidence type="ECO:0000313" key="9">
    <source>
        <dbReference type="EMBL" id="KAH1055329.1"/>
    </source>
</evidence>
<dbReference type="AlphaFoldDB" id="A0A9D3ZP29"/>
<evidence type="ECO:0000256" key="1">
    <source>
        <dbReference type="ARBA" id="ARBA00004123"/>
    </source>
</evidence>
<organism evidence="9 10">
    <name type="scientific">Gossypium stocksii</name>
    <dbReference type="NCBI Taxonomy" id="47602"/>
    <lineage>
        <taxon>Eukaryota</taxon>
        <taxon>Viridiplantae</taxon>
        <taxon>Streptophyta</taxon>
        <taxon>Embryophyta</taxon>
        <taxon>Tracheophyta</taxon>
        <taxon>Spermatophyta</taxon>
        <taxon>Magnoliopsida</taxon>
        <taxon>eudicotyledons</taxon>
        <taxon>Gunneridae</taxon>
        <taxon>Pentapetalae</taxon>
        <taxon>rosids</taxon>
        <taxon>malvids</taxon>
        <taxon>Malvales</taxon>
        <taxon>Malvaceae</taxon>
        <taxon>Malvoideae</taxon>
        <taxon>Gossypium</taxon>
    </lineage>
</organism>
<evidence type="ECO:0000256" key="5">
    <source>
        <dbReference type="ARBA" id="ARBA00023187"/>
    </source>
</evidence>
<evidence type="ECO:0000256" key="4">
    <source>
        <dbReference type="ARBA" id="ARBA00022728"/>
    </source>
</evidence>
<gene>
    <name evidence="9" type="ORF">J1N35_033394</name>
</gene>
<dbReference type="InterPro" id="IPR013170">
    <property type="entry name" value="mRNA_splic_Cwf21_dom"/>
</dbReference>
<keyword evidence="10" id="KW-1185">Reference proteome</keyword>
<comment type="caution">
    <text evidence="9">The sequence shown here is derived from an EMBL/GenBank/DDBJ whole genome shotgun (WGS) entry which is preliminary data.</text>
</comment>
<dbReference type="OrthoDB" id="10267305at2759"/>
<dbReference type="EMBL" id="JAIQCV010000010">
    <property type="protein sequence ID" value="KAH1055329.1"/>
    <property type="molecule type" value="Genomic_DNA"/>
</dbReference>
<keyword evidence="4" id="KW-0747">Spliceosome</keyword>
<protein>
    <recommendedName>
        <fullName evidence="8">CWF21 domain-containing protein</fullName>
    </recommendedName>
</protein>
<accession>A0A9D3ZP29</accession>
<dbReference type="PANTHER" id="PTHR36562:SF5">
    <property type="entry name" value="SERINE_ARGININE REPETITIVE MATRIX 2"/>
    <property type="match status" value="1"/>
</dbReference>
<keyword evidence="3" id="KW-0507">mRNA processing</keyword>
<keyword evidence="6" id="KW-0539">Nucleus</keyword>
<evidence type="ECO:0000256" key="6">
    <source>
        <dbReference type="ARBA" id="ARBA00023242"/>
    </source>
</evidence>
<dbReference type="InterPro" id="IPR051372">
    <property type="entry name" value="CWC21"/>
</dbReference>
<name>A0A9D3ZP29_9ROSI</name>
<sequence>MHNGIGLNTPRGSGTNAYTQSNKFFVKPKTNQVELKLVILEDKLVEQGYNESKIPDKLVEARKALEYAQQEKDEEEGVVKPIPTRQQK</sequence>
<dbReference type="GO" id="GO:0008380">
    <property type="term" value="P:RNA splicing"/>
    <property type="evidence" value="ECO:0007669"/>
    <property type="project" value="UniProtKB-KW"/>
</dbReference>
<evidence type="ECO:0000259" key="8">
    <source>
        <dbReference type="Pfam" id="PF08312"/>
    </source>
</evidence>
<evidence type="ECO:0000256" key="7">
    <source>
        <dbReference type="SAM" id="MobiDB-lite"/>
    </source>
</evidence>
<dbReference type="Proteomes" id="UP000828251">
    <property type="component" value="Unassembled WGS sequence"/>
</dbReference>
<proteinExistence type="inferred from homology"/>
<dbReference type="PANTHER" id="PTHR36562">
    <property type="entry name" value="SERINE/ARGININE REPETITIVE MATRIX 2"/>
    <property type="match status" value="1"/>
</dbReference>
<reference evidence="9 10" key="1">
    <citation type="journal article" date="2021" name="Plant Biotechnol. J.">
        <title>Multi-omics assisted identification of the key and species-specific regulatory components of drought-tolerant mechanisms in Gossypium stocksii.</title>
        <authorList>
            <person name="Yu D."/>
            <person name="Ke L."/>
            <person name="Zhang D."/>
            <person name="Wu Y."/>
            <person name="Sun Y."/>
            <person name="Mei J."/>
            <person name="Sun J."/>
            <person name="Sun Y."/>
        </authorList>
    </citation>
    <scope>NUCLEOTIDE SEQUENCE [LARGE SCALE GENOMIC DNA]</scope>
    <source>
        <strain evidence="10">cv. E1</strain>
        <tissue evidence="9">Leaf</tissue>
    </source>
</reference>
<dbReference type="GO" id="GO:0005681">
    <property type="term" value="C:spliceosomal complex"/>
    <property type="evidence" value="ECO:0007669"/>
    <property type="project" value="UniProtKB-KW"/>
</dbReference>
<comment type="subcellular location">
    <subcellularLocation>
        <location evidence="1">Nucleus</location>
    </subcellularLocation>
</comment>
<evidence type="ECO:0000313" key="10">
    <source>
        <dbReference type="Proteomes" id="UP000828251"/>
    </source>
</evidence>
<feature type="domain" description="CWF21" evidence="8">
    <location>
        <begin position="32"/>
        <end position="66"/>
    </location>
</feature>
<evidence type="ECO:0000256" key="3">
    <source>
        <dbReference type="ARBA" id="ARBA00022664"/>
    </source>
</evidence>
<dbReference type="CDD" id="cd21372">
    <property type="entry name" value="cwf21_CWC21-like"/>
    <property type="match status" value="1"/>
</dbReference>
<keyword evidence="5" id="KW-0508">mRNA splicing</keyword>
<feature type="region of interest" description="Disordered" evidence="7">
    <location>
        <begin position="69"/>
        <end position="88"/>
    </location>
</feature>
<dbReference type="Pfam" id="PF08312">
    <property type="entry name" value="cwf21"/>
    <property type="match status" value="1"/>
</dbReference>
<comment type="similarity">
    <text evidence="2">Belongs to the CWC21 family.</text>
</comment>